<evidence type="ECO:0000256" key="2">
    <source>
        <dbReference type="ARBA" id="ARBA00006448"/>
    </source>
</evidence>
<keyword evidence="3" id="KW-1003">Cell membrane</keyword>
<evidence type="ECO:0000256" key="4">
    <source>
        <dbReference type="ARBA" id="ARBA00022692"/>
    </source>
</evidence>
<evidence type="ECO:0000256" key="1">
    <source>
        <dbReference type="ARBA" id="ARBA00004651"/>
    </source>
</evidence>
<evidence type="ECO:0000313" key="9">
    <source>
        <dbReference type="EMBL" id="TPW25967.1"/>
    </source>
</evidence>
<dbReference type="Pfam" id="PF04239">
    <property type="entry name" value="DUF421"/>
    <property type="match status" value="1"/>
</dbReference>
<feature type="transmembrane region" description="Helical" evidence="7">
    <location>
        <begin position="72"/>
        <end position="92"/>
    </location>
</feature>
<keyword evidence="4 7" id="KW-0812">Transmembrane</keyword>
<protein>
    <submittedName>
        <fullName evidence="9">DUF421 domain-containing protein</fullName>
    </submittedName>
</protein>
<dbReference type="Gene3D" id="3.30.240.20">
    <property type="entry name" value="bsu07140 like domains"/>
    <property type="match status" value="1"/>
</dbReference>
<proteinExistence type="inferred from homology"/>
<sequence>MLEGASVLGLPEYPDVVIRAVLLSILSIGWVVAIVRLIGLRSFSKMTAFDFVTTLATGSLLATATTSSSWHAFVQAVVAIGAILTIQMALAFMRRSSANAKATMENAPLLLMRDGRFIDGAMASSRVAEADVFAKLREANVLELASVRAVVLETTGDISVLHGTKVDEKLLMGVRTNGP</sequence>
<dbReference type="InterPro" id="IPR007353">
    <property type="entry name" value="DUF421"/>
</dbReference>
<dbReference type="Proteomes" id="UP000320314">
    <property type="component" value="Unassembled WGS sequence"/>
</dbReference>
<organism evidence="9 10">
    <name type="scientific">Pararhizobium mangrovi</name>
    <dbReference type="NCBI Taxonomy" id="2590452"/>
    <lineage>
        <taxon>Bacteria</taxon>
        <taxon>Pseudomonadati</taxon>
        <taxon>Pseudomonadota</taxon>
        <taxon>Alphaproteobacteria</taxon>
        <taxon>Hyphomicrobiales</taxon>
        <taxon>Rhizobiaceae</taxon>
        <taxon>Rhizobium/Agrobacterium group</taxon>
        <taxon>Pararhizobium</taxon>
    </lineage>
</organism>
<accession>A0A506U271</accession>
<keyword evidence="10" id="KW-1185">Reference proteome</keyword>
<comment type="subcellular location">
    <subcellularLocation>
        <location evidence="1">Cell membrane</location>
        <topology evidence="1">Multi-pass membrane protein</topology>
    </subcellularLocation>
</comment>
<feature type="transmembrane region" description="Helical" evidence="7">
    <location>
        <begin position="16"/>
        <end position="35"/>
    </location>
</feature>
<evidence type="ECO:0000259" key="8">
    <source>
        <dbReference type="Pfam" id="PF04239"/>
    </source>
</evidence>
<dbReference type="OrthoDB" id="9793799at2"/>
<evidence type="ECO:0000313" key="10">
    <source>
        <dbReference type="Proteomes" id="UP000320314"/>
    </source>
</evidence>
<evidence type="ECO:0000256" key="3">
    <source>
        <dbReference type="ARBA" id="ARBA00022475"/>
    </source>
</evidence>
<dbReference type="InterPro" id="IPR023090">
    <property type="entry name" value="UPF0702_alpha/beta_dom_sf"/>
</dbReference>
<comment type="caution">
    <text evidence="9">The sequence shown here is derived from an EMBL/GenBank/DDBJ whole genome shotgun (WGS) entry which is preliminary data.</text>
</comment>
<comment type="similarity">
    <text evidence="2">Belongs to the UPF0702 family.</text>
</comment>
<dbReference type="EMBL" id="VHLH01000041">
    <property type="protein sequence ID" value="TPW25967.1"/>
    <property type="molecule type" value="Genomic_DNA"/>
</dbReference>
<evidence type="ECO:0000256" key="5">
    <source>
        <dbReference type="ARBA" id="ARBA00022989"/>
    </source>
</evidence>
<feature type="domain" description="YetF C-terminal" evidence="8">
    <location>
        <begin position="100"/>
        <end position="165"/>
    </location>
</feature>
<keyword evidence="6 7" id="KW-0472">Membrane</keyword>
<reference evidence="9 10" key="1">
    <citation type="submission" date="2019-06" db="EMBL/GenBank/DDBJ databases">
        <authorList>
            <person name="Li M."/>
        </authorList>
    </citation>
    <scope>NUCLEOTIDE SEQUENCE [LARGE SCALE GENOMIC DNA]</scope>
    <source>
        <strain evidence="9 10">BGMRC6574</strain>
    </source>
</reference>
<feature type="transmembrane region" description="Helical" evidence="7">
    <location>
        <begin position="47"/>
        <end position="66"/>
    </location>
</feature>
<keyword evidence="5 7" id="KW-1133">Transmembrane helix</keyword>
<gene>
    <name evidence="9" type="ORF">FJU11_16995</name>
</gene>
<evidence type="ECO:0000256" key="7">
    <source>
        <dbReference type="SAM" id="Phobius"/>
    </source>
</evidence>
<dbReference type="PANTHER" id="PTHR34582:SF6">
    <property type="entry name" value="UPF0702 TRANSMEMBRANE PROTEIN YCAP"/>
    <property type="match status" value="1"/>
</dbReference>
<dbReference type="PANTHER" id="PTHR34582">
    <property type="entry name" value="UPF0702 TRANSMEMBRANE PROTEIN YCAP"/>
    <property type="match status" value="1"/>
</dbReference>
<evidence type="ECO:0000256" key="6">
    <source>
        <dbReference type="ARBA" id="ARBA00023136"/>
    </source>
</evidence>
<dbReference type="GO" id="GO:0005886">
    <property type="term" value="C:plasma membrane"/>
    <property type="evidence" value="ECO:0007669"/>
    <property type="project" value="UniProtKB-SubCell"/>
</dbReference>
<name>A0A506U271_9HYPH</name>
<dbReference type="AlphaFoldDB" id="A0A506U271"/>